<dbReference type="InterPro" id="IPR029063">
    <property type="entry name" value="SAM-dependent_MTases_sf"/>
</dbReference>
<accession>A0ABW4LUS2</accession>
<dbReference type="GO" id="GO:0032259">
    <property type="term" value="P:methylation"/>
    <property type="evidence" value="ECO:0007669"/>
    <property type="project" value="UniProtKB-KW"/>
</dbReference>
<dbReference type="Gene3D" id="2.40.50.1070">
    <property type="match status" value="1"/>
</dbReference>
<dbReference type="Gene3D" id="3.40.50.150">
    <property type="entry name" value="Vaccinia Virus protein VP39"/>
    <property type="match status" value="1"/>
</dbReference>
<feature type="domain" description="TRAM" evidence="6">
    <location>
        <begin position="7"/>
        <end position="65"/>
    </location>
</feature>
<reference evidence="8" key="1">
    <citation type="journal article" date="2019" name="Int. J. Syst. Evol. Microbiol.">
        <title>The Global Catalogue of Microorganisms (GCM) 10K type strain sequencing project: providing services to taxonomists for standard genome sequencing and annotation.</title>
        <authorList>
            <consortium name="The Broad Institute Genomics Platform"/>
            <consortium name="The Broad Institute Genome Sequencing Center for Infectious Disease"/>
            <person name="Wu L."/>
            <person name="Ma J."/>
        </authorList>
    </citation>
    <scope>NUCLEOTIDE SEQUENCE [LARGE SCALE GENOMIC DNA]</scope>
    <source>
        <strain evidence="8">CCUG 49339</strain>
    </source>
</reference>
<dbReference type="NCBIfam" id="TIGR00479">
    <property type="entry name" value="rumA"/>
    <property type="match status" value="1"/>
</dbReference>
<feature type="active site" evidence="5">
    <location>
        <position position="414"/>
    </location>
</feature>
<organism evidence="7 8">
    <name type="scientific">Bacillus salitolerans</name>
    <dbReference type="NCBI Taxonomy" id="1437434"/>
    <lineage>
        <taxon>Bacteria</taxon>
        <taxon>Bacillati</taxon>
        <taxon>Bacillota</taxon>
        <taxon>Bacilli</taxon>
        <taxon>Bacillales</taxon>
        <taxon>Bacillaceae</taxon>
        <taxon>Bacillus</taxon>
    </lineage>
</organism>
<evidence type="ECO:0000313" key="8">
    <source>
        <dbReference type="Proteomes" id="UP001597214"/>
    </source>
</evidence>
<comment type="caution">
    <text evidence="7">The sequence shown here is derived from an EMBL/GenBank/DDBJ whole genome shotgun (WGS) entry which is preliminary data.</text>
</comment>
<evidence type="ECO:0000256" key="4">
    <source>
        <dbReference type="PROSITE-ProRule" id="PRU01024"/>
    </source>
</evidence>
<evidence type="ECO:0000256" key="1">
    <source>
        <dbReference type="ARBA" id="ARBA00022603"/>
    </source>
</evidence>
<dbReference type="SUPFAM" id="SSF50249">
    <property type="entry name" value="Nucleic acid-binding proteins"/>
    <property type="match status" value="1"/>
</dbReference>
<dbReference type="PROSITE" id="PS50926">
    <property type="entry name" value="TRAM"/>
    <property type="match status" value="1"/>
</dbReference>
<feature type="binding site" evidence="4">
    <location>
        <position position="339"/>
    </location>
    <ligand>
        <name>S-adenosyl-L-methionine</name>
        <dbReference type="ChEBI" id="CHEBI:59789"/>
    </ligand>
</feature>
<dbReference type="PROSITE" id="PS01230">
    <property type="entry name" value="TRMA_1"/>
    <property type="match status" value="1"/>
</dbReference>
<keyword evidence="8" id="KW-1185">Reference proteome</keyword>
<dbReference type="SUPFAM" id="SSF53335">
    <property type="entry name" value="S-adenosyl-L-methionine-dependent methyltransferases"/>
    <property type="match status" value="1"/>
</dbReference>
<evidence type="ECO:0000256" key="5">
    <source>
        <dbReference type="PROSITE-ProRule" id="PRU10015"/>
    </source>
</evidence>
<dbReference type="Pfam" id="PF01938">
    <property type="entry name" value="TRAM"/>
    <property type="match status" value="1"/>
</dbReference>
<dbReference type="GO" id="GO:0008168">
    <property type="term" value="F:methyltransferase activity"/>
    <property type="evidence" value="ECO:0007669"/>
    <property type="project" value="UniProtKB-KW"/>
</dbReference>
<keyword evidence="3 4" id="KW-0949">S-adenosyl-L-methionine</keyword>
<dbReference type="PROSITE" id="PS51687">
    <property type="entry name" value="SAM_MT_RNA_M5U"/>
    <property type="match status" value="1"/>
</dbReference>
<dbReference type="EMBL" id="JBHUEM010000024">
    <property type="protein sequence ID" value="MFD1737875.1"/>
    <property type="molecule type" value="Genomic_DNA"/>
</dbReference>
<dbReference type="CDD" id="cd02440">
    <property type="entry name" value="AdoMet_MTases"/>
    <property type="match status" value="1"/>
</dbReference>
<dbReference type="Pfam" id="PF05958">
    <property type="entry name" value="tRNA_U5-meth_tr"/>
    <property type="match status" value="1"/>
</dbReference>
<feature type="binding site" evidence="4">
    <location>
        <position position="387"/>
    </location>
    <ligand>
        <name>S-adenosyl-L-methionine</name>
        <dbReference type="ChEBI" id="CHEBI:59789"/>
    </ligand>
</feature>
<name>A0ABW4LUS2_9BACI</name>
<dbReference type="InterPro" id="IPR012340">
    <property type="entry name" value="NA-bd_OB-fold"/>
</dbReference>
<evidence type="ECO:0000256" key="3">
    <source>
        <dbReference type="ARBA" id="ARBA00022691"/>
    </source>
</evidence>
<keyword evidence="2 4" id="KW-0808">Transferase</keyword>
<evidence type="ECO:0000313" key="7">
    <source>
        <dbReference type="EMBL" id="MFD1737875.1"/>
    </source>
</evidence>
<keyword evidence="1 4" id="KW-0489">Methyltransferase</keyword>
<dbReference type="EC" id="2.1.1.190" evidence="7"/>
<feature type="active site" description="Nucleophile" evidence="4">
    <location>
        <position position="414"/>
    </location>
</feature>
<dbReference type="Proteomes" id="UP001597214">
    <property type="component" value="Unassembled WGS sequence"/>
</dbReference>
<dbReference type="Gene3D" id="2.40.50.140">
    <property type="entry name" value="Nucleic acid-binding proteins"/>
    <property type="match status" value="1"/>
</dbReference>
<dbReference type="PANTHER" id="PTHR11061">
    <property type="entry name" value="RNA M5U METHYLTRANSFERASE"/>
    <property type="match status" value="1"/>
</dbReference>
<protein>
    <submittedName>
        <fullName evidence="7">23S rRNA (Uracil(1939)-C(5))-methyltransferase RlmD</fullName>
        <ecNumber evidence="7">2.1.1.190</ecNumber>
    </submittedName>
</protein>
<feature type="binding site" evidence="4">
    <location>
        <position position="289"/>
    </location>
    <ligand>
        <name>S-adenosyl-L-methionine</name>
        <dbReference type="ChEBI" id="CHEBI:59789"/>
    </ligand>
</feature>
<dbReference type="InterPro" id="IPR010280">
    <property type="entry name" value="U5_MeTrfase_fam"/>
</dbReference>
<evidence type="ECO:0000256" key="2">
    <source>
        <dbReference type="ARBA" id="ARBA00022679"/>
    </source>
</evidence>
<gene>
    <name evidence="7" type="primary">rlmD</name>
    <name evidence="7" type="ORF">ACFSCX_15165</name>
</gene>
<evidence type="ECO:0000259" key="6">
    <source>
        <dbReference type="PROSITE" id="PS50926"/>
    </source>
</evidence>
<feature type="binding site" evidence="4">
    <location>
        <position position="318"/>
    </location>
    <ligand>
        <name>S-adenosyl-L-methionine</name>
        <dbReference type="ChEBI" id="CHEBI:59789"/>
    </ligand>
</feature>
<dbReference type="RefSeq" id="WP_377929147.1">
    <property type="nucleotide sequence ID" value="NZ_JBHUEM010000024.1"/>
</dbReference>
<dbReference type="InterPro" id="IPR002792">
    <property type="entry name" value="TRAM_dom"/>
</dbReference>
<sequence>MAKGTVPVQKNEMYEVTFEDLTHDGAGVAKINGYPIFVPGALPGEKGTVKVIKINKGYAFGRLMELEVESEFRVEPDCPIYHKCGGCQLQHMSYEGQLLAKKKQVEGVLSRIGKLDNVMVHNVLGMAEPWRYRNKAQVPVGEREGGLVAGFYQQRSHDIIDMDKCLIQEQLNDEIVQAVKGIFEKYGVRAYNEERHTGTLRHIMARYGQVTEEAMIVLVTKEEKLPNKSQMIQEIVDISPKIKSVVQNINAKRTNVILGDKTKVLYGEEYIHDYIGDIKFAISAKSFYQVNPKQTKVLYDKTLEFASLNGSETVIDAYCGIGTISLFLAQRAKHVYGVEIVPEAISDAKRNARLNGIENVEFAVGEAEKVIPWWYAQGIHADVLVVDPPRKGCDETLLDTIIKMKPKKVVYVSCNPATLARDLRVLEDGGFKTIEVQPVDMFPHTTHCEAVAKLVLQ</sequence>
<comment type="similarity">
    <text evidence="4">Belongs to the class I-like SAM-binding methyltransferase superfamily. RNA M5U methyltransferase family.</text>
</comment>
<dbReference type="PANTHER" id="PTHR11061:SF30">
    <property type="entry name" value="TRNA (URACIL(54)-C(5))-METHYLTRANSFERASE"/>
    <property type="match status" value="1"/>
</dbReference>
<proteinExistence type="inferred from homology"/>
<dbReference type="InterPro" id="IPR030390">
    <property type="entry name" value="MeTrfase_TrmA_AS"/>
</dbReference>